<name>A0A073B1E8_9PSEU</name>
<dbReference type="AlphaFoldDB" id="A0A073B1E8"/>
<dbReference type="InterPro" id="IPR005754">
    <property type="entry name" value="Sortase"/>
</dbReference>
<dbReference type="eggNOG" id="COG3764">
    <property type="taxonomic scope" value="Bacteria"/>
</dbReference>
<protein>
    <submittedName>
        <fullName evidence="5">Sortase</fullName>
    </submittedName>
</protein>
<dbReference type="Gene3D" id="2.40.260.10">
    <property type="entry name" value="Sortase"/>
    <property type="match status" value="1"/>
</dbReference>
<dbReference type="SUPFAM" id="SSF63817">
    <property type="entry name" value="Sortase"/>
    <property type="match status" value="1"/>
</dbReference>
<dbReference type="GO" id="GO:0016787">
    <property type="term" value="F:hydrolase activity"/>
    <property type="evidence" value="ECO:0007669"/>
    <property type="project" value="UniProtKB-KW"/>
</dbReference>
<dbReference type="InterPro" id="IPR023365">
    <property type="entry name" value="Sortase_dom-sf"/>
</dbReference>
<evidence type="ECO:0000256" key="4">
    <source>
        <dbReference type="SAM" id="Phobius"/>
    </source>
</evidence>
<evidence type="ECO:0000256" key="1">
    <source>
        <dbReference type="ARBA" id="ARBA00022801"/>
    </source>
</evidence>
<keyword evidence="1" id="KW-0378">Hydrolase</keyword>
<accession>A0A073B1E8</accession>
<dbReference type="Proteomes" id="UP000031419">
    <property type="component" value="Unassembled WGS sequence"/>
</dbReference>
<feature type="region of interest" description="Disordered" evidence="3">
    <location>
        <begin position="250"/>
        <end position="270"/>
    </location>
</feature>
<evidence type="ECO:0000256" key="3">
    <source>
        <dbReference type="SAM" id="MobiDB-lite"/>
    </source>
</evidence>
<dbReference type="InterPro" id="IPR042003">
    <property type="entry name" value="Sortase_E"/>
</dbReference>
<feature type="active site" description="Acyl-thioester intermediate" evidence="2">
    <location>
        <position position="228"/>
    </location>
</feature>
<dbReference type="InterPro" id="IPR053465">
    <property type="entry name" value="Sortase_Class_E"/>
</dbReference>
<evidence type="ECO:0000313" key="6">
    <source>
        <dbReference type="Proteomes" id="UP000031419"/>
    </source>
</evidence>
<dbReference type="RefSeq" id="WP_029720518.1">
    <property type="nucleotide sequence ID" value="NZ_JNVU01000015.1"/>
</dbReference>
<feature type="active site" description="Proton donor/acceptor" evidence="2">
    <location>
        <position position="130"/>
    </location>
</feature>
<evidence type="ECO:0000313" key="5">
    <source>
        <dbReference type="EMBL" id="KEI45102.1"/>
    </source>
</evidence>
<dbReference type="STRING" id="28042.GU90_06115"/>
<dbReference type="CDD" id="cd05830">
    <property type="entry name" value="Sortase_E"/>
    <property type="match status" value="1"/>
</dbReference>
<proteinExistence type="predicted"/>
<keyword evidence="4" id="KW-1133">Transmembrane helix</keyword>
<keyword evidence="4" id="KW-0812">Transmembrane</keyword>
<sequence>MGDEGLYAAPPPPTGRPGLRTAVRVVGAFCVVSGLALLSWVFYAGYATNWVSGRKQAEAEAQLVQRWDEPEPRPSDFQPGEGIAKLHIPDLGAELVVLEGTDADTLAAGPGHYPATALPGQPGNFAVAGHRNGYGAPFNELDELTPCAPLIVETATHWYVYRVLPLADSDTSGDDPKCAPQLPAPYDEVVGVRTVSPDQAAVLNPVPGEPEQVLPADQQLPLITLTTCHPEWSARQRLIVHGLLTKQYQKLPDQPGLRPPELTENAVPER</sequence>
<dbReference type="EMBL" id="JNVU01000015">
    <property type="protein sequence ID" value="KEI45102.1"/>
    <property type="molecule type" value="Genomic_DNA"/>
</dbReference>
<evidence type="ECO:0000256" key="2">
    <source>
        <dbReference type="PIRSR" id="PIRSR605754-1"/>
    </source>
</evidence>
<keyword evidence="4" id="KW-0472">Membrane</keyword>
<reference evidence="5 6" key="1">
    <citation type="submission" date="2014-06" db="EMBL/GenBank/DDBJ databases">
        <title>Saccharopolyspora rectivirgula DSM-43113 Genome sequencing.</title>
        <authorList>
            <person name="Barrera C."/>
            <person name="Millon L."/>
            <person name="Rognon B."/>
            <person name="Zaugg C."/>
            <person name="Monod M."/>
        </authorList>
    </citation>
    <scope>NUCLEOTIDE SEQUENCE [LARGE SCALE GENOMIC DNA]</scope>
    <source>
        <strain evidence="5 6">DSM 43113</strain>
    </source>
</reference>
<dbReference type="NCBIfam" id="NF033747">
    <property type="entry name" value="class_E_sortase"/>
    <property type="match status" value="1"/>
</dbReference>
<dbReference type="OrthoDB" id="5242879at2"/>
<feature type="transmembrane region" description="Helical" evidence="4">
    <location>
        <begin position="22"/>
        <end position="46"/>
    </location>
</feature>
<organism evidence="5 6">
    <name type="scientific">Saccharopolyspora rectivirgula</name>
    <dbReference type="NCBI Taxonomy" id="28042"/>
    <lineage>
        <taxon>Bacteria</taxon>
        <taxon>Bacillati</taxon>
        <taxon>Actinomycetota</taxon>
        <taxon>Actinomycetes</taxon>
        <taxon>Pseudonocardiales</taxon>
        <taxon>Pseudonocardiaceae</taxon>
        <taxon>Saccharopolyspora</taxon>
    </lineage>
</organism>
<keyword evidence="6" id="KW-1185">Reference proteome</keyword>
<comment type="caution">
    <text evidence="5">The sequence shown here is derived from an EMBL/GenBank/DDBJ whole genome shotgun (WGS) entry which is preliminary data.</text>
</comment>
<gene>
    <name evidence="5" type="ORF">GU90_06115</name>
</gene>
<dbReference type="Pfam" id="PF04203">
    <property type="entry name" value="Sortase"/>
    <property type="match status" value="1"/>
</dbReference>